<keyword evidence="3" id="KW-0862">Zinc</keyword>
<evidence type="ECO:0000256" key="3">
    <source>
        <dbReference type="ARBA" id="ARBA00022833"/>
    </source>
</evidence>
<evidence type="ECO:0000256" key="4">
    <source>
        <dbReference type="SAM" id="Coils"/>
    </source>
</evidence>
<reference evidence="6" key="1">
    <citation type="journal article" date="2023" name="bioRxiv">
        <title>Scaffold-level genome assemblies of two parasitoid biocontrol wasps reveal the parthenogenesis mechanism and an associated novel virus.</title>
        <authorList>
            <person name="Inwood S."/>
            <person name="Skelly J."/>
            <person name="Guhlin J."/>
            <person name="Harrop T."/>
            <person name="Goldson S."/>
            <person name="Dearden P."/>
        </authorList>
    </citation>
    <scope>NUCLEOTIDE SEQUENCE</scope>
    <source>
        <strain evidence="6">Irish</strain>
        <tissue evidence="6">Whole body</tissue>
    </source>
</reference>
<keyword evidence="1" id="KW-0479">Metal-binding</keyword>
<dbReference type="EMBL" id="JAQQBS010000001">
    <property type="protein sequence ID" value="KAK0176927.1"/>
    <property type="molecule type" value="Genomic_DNA"/>
</dbReference>
<dbReference type="SUPFAM" id="SSF57903">
    <property type="entry name" value="FYVE/PHD zinc finger"/>
    <property type="match status" value="1"/>
</dbReference>
<evidence type="ECO:0000313" key="7">
    <source>
        <dbReference type="Proteomes" id="UP001168990"/>
    </source>
</evidence>
<evidence type="ECO:0000256" key="1">
    <source>
        <dbReference type="ARBA" id="ARBA00022723"/>
    </source>
</evidence>
<dbReference type="GO" id="GO:0008270">
    <property type="term" value="F:zinc ion binding"/>
    <property type="evidence" value="ECO:0007669"/>
    <property type="project" value="UniProtKB-KW"/>
</dbReference>
<proteinExistence type="predicted"/>
<accession>A0AA39FW26</accession>
<keyword evidence="2" id="KW-0863">Zinc-finger</keyword>
<evidence type="ECO:0000259" key="5">
    <source>
        <dbReference type="Pfam" id="PF00628"/>
    </source>
</evidence>
<feature type="coiled-coil region" evidence="4">
    <location>
        <begin position="70"/>
        <end position="104"/>
    </location>
</feature>
<reference evidence="6" key="2">
    <citation type="submission" date="2023-03" db="EMBL/GenBank/DDBJ databases">
        <authorList>
            <person name="Inwood S.N."/>
            <person name="Skelly J.G."/>
            <person name="Guhlin J."/>
            <person name="Harrop T.W.R."/>
            <person name="Goldson S.G."/>
            <person name="Dearden P.K."/>
        </authorList>
    </citation>
    <scope>NUCLEOTIDE SEQUENCE</scope>
    <source>
        <strain evidence="6">Irish</strain>
        <tissue evidence="6">Whole body</tissue>
    </source>
</reference>
<comment type="caution">
    <text evidence="6">The sequence shown here is derived from an EMBL/GenBank/DDBJ whole genome shotgun (WGS) entry which is preliminary data.</text>
</comment>
<feature type="domain" description="PHD-type" evidence="5">
    <location>
        <begin position="107"/>
        <end position="140"/>
    </location>
</feature>
<dbReference type="Pfam" id="PF00628">
    <property type="entry name" value="PHD"/>
    <property type="match status" value="1"/>
</dbReference>
<keyword evidence="4" id="KW-0175">Coiled coil</keyword>
<protein>
    <recommendedName>
        <fullName evidence="5">PHD-type domain-containing protein</fullName>
    </recommendedName>
</protein>
<dbReference type="Gene3D" id="3.30.40.10">
    <property type="entry name" value="Zinc/RING finger domain, C3HC4 (zinc finger)"/>
    <property type="match status" value="1"/>
</dbReference>
<name>A0AA39FW26_9HYME</name>
<dbReference type="InterPro" id="IPR011011">
    <property type="entry name" value="Znf_FYVE_PHD"/>
</dbReference>
<evidence type="ECO:0000313" key="6">
    <source>
        <dbReference type="EMBL" id="KAK0176927.1"/>
    </source>
</evidence>
<sequence>MYGTNFSTLEYSHRPDFRCRDHPLASLIAVDTPSKEFIPLSSIQPFPKATIQNRRRKGKKSIVATDNPFKSELEQKNQKYEGKIAKKETTLRLVKKKIESKENDYSCVLCGERYVDPPTEDWIQCSSCNSWWHEQCTSYENVISMNAVYSDERRDSDKWQQQQQQTARI</sequence>
<dbReference type="Proteomes" id="UP001168990">
    <property type="component" value="Unassembled WGS sequence"/>
</dbReference>
<gene>
    <name evidence="6" type="ORF">PV328_001025</name>
</gene>
<dbReference type="InterPro" id="IPR013083">
    <property type="entry name" value="Znf_RING/FYVE/PHD"/>
</dbReference>
<dbReference type="AlphaFoldDB" id="A0AA39FW26"/>
<organism evidence="6 7">
    <name type="scientific">Microctonus aethiopoides</name>
    <dbReference type="NCBI Taxonomy" id="144406"/>
    <lineage>
        <taxon>Eukaryota</taxon>
        <taxon>Metazoa</taxon>
        <taxon>Ecdysozoa</taxon>
        <taxon>Arthropoda</taxon>
        <taxon>Hexapoda</taxon>
        <taxon>Insecta</taxon>
        <taxon>Pterygota</taxon>
        <taxon>Neoptera</taxon>
        <taxon>Endopterygota</taxon>
        <taxon>Hymenoptera</taxon>
        <taxon>Apocrita</taxon>
        <taxon>Ichneumonoidea</taxon>
        <taxon>Braconidae</taxon>
        <taxon>Euphorinae</taxon>
        <taxon>Microctonus</taxon>
    </lineage>
</organism>
<keyword evidence="7" id="KW-1185">Reference proteome</keyword>
<dbReference type="InterPro" id="IPR019787">
    <property type="entry name" value="Znf_PHD-finger"/>
</dbReference>
<evidence type="ECO:0000256" key="2">
    <source>
        <dbReference type="ARBA" id="ARBA00022771"/>
    </source>
</evidence>